<accession>A0A8H5ZW76</accession>
<evidence type="ECO:0000313" key="2">
    <source>
        <dbReference type="Proteomes" id="UP000541154"/>
    </source>
</evidence>
<dbReference type="InterPro" id="IPR022198">
    <property type="entry name" value="DUF3723"/>
</dbReference>
<keyword evidence="2" id="KW-1185">Reference proteome</keyword>
<dbReference type="AlphaFoldDB" id="A0A8H5ZW76"/>
<gene>
    <name evidence="1" type="ORF">ETB97_007678</name>
</gene>
<dbReference type="Proteomes" id="UP000541154">
    <property type="component" value="Unassembled WGS sequence"/>
</dbReference>
<comment type="caution">
    <text evidence="1">The sequence shown here is derived from an EMBL/GenBank/DDBJ whole genome shotgun (WGS) entry which is preliminary data.</text>
</comment>
<dbReference type="Pfam" id="PF12520">
    <property type="entry name" value="DUF3723"/>
    <property type="match status" value="1"/>
</dbReference>
<name>A0A8H5ZW76_PETAA</name>
<organism evidence="1 2">
    <name type="scientific">Petromyces alliaceus</name>
    <name type="common">Aspergillus alliaceus</name>
    <dbReference type="NCBI Taxonomy" id="209559"/>
    <lineage>
        <taxon>Eukaryota</taxon>
        <taxon>Fungi</taxon>
        <taxon>Dikarya</taxon>
        <taxon>Ascomycota</taxon>
        <taxon>Pezizomycotina</taxon>
        <taxon>Eurotiomycetes</taxon>
        <taxon>Eurotiomycetidae</taxon>
        <taxon>Eurotiales</taxon>
        <taxon>Aspergillaceae</taxon>
        <taxon>Aspergillus</taxon>
        <taxon>Aspergillus subgen. Circumdati</taxon>
    </lineage>
</organism>
<protein>
    <submittedName>
        <fullName evidence="1">Uncharacterized protein</fullName>
    </submittedName>
</protein>
<proteinExistence type="predicted"/>
<reference evidence="1 2" key="1">
    <citation type="submission" date="2019-04" db="EMBL/GenBank/DDBJ databases">
        <title>Aspergillus burnettii sp. nov., novel species from soil in southeast Queensland.</title>
        <authorList>
            <person name="Gilchrist C.L.M."/>
            <person name="Pitt J.I."/>
            <person name="Lange L."/>
            <person name="Lacey H.J."/>
            <person name="Vuong D."/>
            <person name="Midgley D.J."/>
            <person name="Greenfield P."/>
            <person name="Bradbury M."/>
            <person name="Lacey E."/>
            <person name="Busk P.K."/>
            <person name="Pilgaard B."/>
            <person name="Chooi Y.H."/>
            <person name="Piggott A.M."/>
        </authorList>
    </citation>
    <scope>NUCLEOTIDE SEQUENCE [LARGE SCALE GENOMIC DNA]</scope>
    <source>
        <strain evidence="1 2">FRR 5400</strain>
    </source>
</reference>
<sequence>MEICNYLNSICGIWSAAFEEESIHVDVNSVRFVENLMPESTADKQLIESLMDNGTFSPSLGDENIRKSVLQCLLETKGRILSLHSLVQDTLFIQPCAKALLQLVPPAFLDLRDALMRRLETHEAAWTIQVSETVAETFTADLDPSSLACDGSICAVAFVQLWLFAMRYIENLTSATLPGRQKEFCDGNHVYRETRQESAHELAILAQTLWFDSPQIRSLF</sequence>
<evidence type="ECO:0000313" key="1">
    <source>
        <dbReference type="EMBL" id="KAF5856225.1"/>
    </source>
</evidence>
<dbReference type="EMBL" id="SPNV01000336">
    <property type="protein sequence ID" value="KAF5856225.1"/>
    <property type="molecule type" value="Genomic_DNA"/>
</dbReference>